<evidence type="ECO:0000313" key="2">
    <source>
        <dbReference type="Proteomes" id="UP001467690"/>
    </source>
</evidence>
<gene>
    <name evidence="1" type="ORF">ABS311_01520</name>
</gene>
<proteinExistence type="predicted"/>
<name>A0ABV1RCB7_9ALTE</name>
<evidence type="ECO:0000313" key="1">
    <source>
        <dbReference type="EMBL" id="MER2490564.1"/>
    </source>
</evidence>
<dbReference type="Proteomes" id="UP001467690">
    <property type="component" value="Unassembled WGS sequence"/>
</dbReference>
<comment type="caution">
    <text evidence="1">The sequence shown here is derived from an EMBL/GenBank/DDBJ whole genome shotgun (WGS) entry which is preliminary data.</text>
</comment>
<protein>
    <submittedName>
        <fullName evidence="1">Uncharacterized protein</fullName>
    </submittedName>
</protein>
<keyword evidence="2" id="KW-1185">Reference proteome</keyword>
<accession>A0ABV1RCB7</accession>
<sequence length="110" mass="12145">MIGNLSGVGDDLAELKNIGTSVKLSLEVAKTGKYPVILIRCDNDVKFLMLKAGVDFEHFGNIYIKDGMQTLSLTLVDNPFDSSLRDVKHTLLVPERIKFSPSLFDNTVAM</sequence>
<dbReference type="RefSeq" id="WP_350400348.1">
    <property type="nucleotide sequence ID" value="NZ_JBELOE010000060.1"/>
</dbReference>
<dbReference type="EMBL" id="JBELOE010000060">
    <property type="protein sequence ID" value="MER2490564.1"/>
    <property type="molecule type" value="Genomic_DNA"/>
</dbReference>
<organism evidence="1 2">
    <name type="scientific">Catenovulum sediminis</name>
    <dbReference type="NCBI Taxonomy" id="1740262"/>
    <lineage>
        <taxon>Bacteria</taxon>
        <taxon>Pseudomonadati</taxon>
        <taxon>Pseudomonadota</taxon>
        <taxon>Gammaproteobacteria</taxon>
        <taxon>Alteromonadales</taxon>
        <taxon>Alteromonadaceae</taxon>
        <taxon>Catenovulum</taxon>
    </lineage>
</organism>
<reference evidence="1 2" key="1">
    <citation type="submission" date="2024-06" db="EMBL/GenBank/DDBJ databases">
        <authorList>
            <person name="Chen R.Y."/>
        </authorList>
    </citation>
    <scope>NUCLEOTIDE SEQUENCE [LARGE SCALE GENOMIC DNA]</scope>
    <source>
        <strain evidence="1 2">D2</strain>
    </source>
</reference>